<dbReference type="Pfam" id="PF04082">
    <property type="entry name" value="Fungal_trans"/>
    <property type="match status" value="1"/>
</dbReference>
<feature type="domain" description="Zn(2)-C6 fungal-type" evidence="7">
    <location>
        <begin position="21"/>
        <end position="53"/>
    </location>
</feature>
<name>A0A4S8M0D3_DENBC</name>
<dbReference type="PANTHER" id="PTHR47338">
    <property type="entry name" value="ZN(II)2CYS6 TRANSCRIPTION FACTOR (EUROFUNG)-RELATED"/>
    <property type="match status" value="1"/>
</dbReference>
<dbReference type="SUPFAM" id="SSF57701">
    <property type="entry name" value="Zn2/Cys6 DNA-binding domain"/>
    <property type="match status" value="1"/>
</dbReference>
<evidence type="ECO:0000256" key="5">
    <source>
        <dbReference type="ARBA" id="ARBA00023242"/>
    </source>
</evidence>
<dbReference type="Proteomes" id="UP000297245">
    <property type="component" value="Unassembled WGS sequence"/>
</dbReference>
<evidence type="ECO:0000256" key="1">
    <source>
        <dbReference type="ARBA" id="ARBA00004123"/>
    </source>
</evidence>
<evidence type="ECO:0000313" key="9">
    <source>
        <dbReference type="EMBL" id="THU95482.1"/>
    </source>
</evidence>
<proteinExistence type="predicted"/>
<dbReference type="InterPro" id="IPR036864">
    <property type="entry name" value="Zn2-C6_fun-type_DNA-bd_sf"/>
</dbReference>
<dbReference type="PANTHER" id="PTHR47338:SF29">
    <property type="entry name" value="ZN(2)-C6 FUNGAL-TYPE DOMAIN-CONTAINING PROTEIN"/>
    <property type="match status" value="1"/>
</dbReference>
<evidence type="ECO:0000256" key="3">
    <source>
        <dbReference type="ARBA" id="ARBA00023015"/>
    </source>
</evidence>
<feature type="region of interest" description="Disordered" evidence="6">
    <location>
        <begin position="95"/>
        <end position="150"/>
    </location>
</feature>
<dbReference type="EMBL" id="ML179198">
    <property type="protein sequence ID" value="THU95482.1"/>
    <property type="molecule type" value="Genomic_DNA"/>
</dbReference>
<dbReference type="GO" id="GO:0000981">
    <property type="term" value="F:DNA-binding transcription factor activity, RNA polymerase II-specific"/>
    <property type="evidence" value="ECO:0007669"/>
    <property type="project" value="InterPro"/>
</dbReference>
<keyword evidence="4" id="KW-0804">Transcription</keyword>
<evidence type="ECO:0000256" key="4">
    <source>
        <dbReference type="ARBA" id="ARBA00023163"/>
    </source>
</evidence>
<dbReference type="GO" id="GO:0006351">
    <property type="term" value="P:DNA-templated transcription"/>
    <property type="evidence" value="ECO:0007669"/>
    <property type="project" value="InterPro"/>
</dbReference>
<keyword evidence="10" id="KW-1185">Reference proteome</keyword>
<gene>
    <name evidence="9" type="ORF">K435DRAFT_666289</name>
    <name evidence="8" type="ORF">K435DRAFT_689505</name>
</gene>
<dbReference type="PROSITE" id="PS50048">
    <property type="entry name" value="ZN2_CY6_FUNGAL_2"/>
    <property type="match status" value="1"/>
</dbReference>
<dbReference type="EMBL" id="ML179661">
    <property type="protein sequence ID" value="THU83472.1"/>
    <property type="molecule type" value="Genomic_DNA"/>
</dbReference>
<dbReference type="GO" id="GO:0003677">
    <property type="term" value="F:DNA binding"/>
    <property type="evidence" value="ECO:0007669"/>
    <property type="project" value="InterPro"/>
</dbReference>
<dbReference type="Pfam" id="PF00172">
    <property type="entry name" value="Zn_clus"/>
    <property type="match status" value="1"/>
</dbReference>
<dbReference type="GO" id="GO:0008270">
    <property type="term" value="F:zinc ion binding"/>
    <property type="evidence" value="ECO:0007669"/>
    <property type="project" value="InterPro"/>
</dbReference>
<dbReference type="CDD" id="cd12148">
    <property type="entry name" value="fungal_TF_MHR"/>
    <property type="match status" value="1"/>
</dbReference>
<keyword evidence="2" id="KW-0479">Metal-binding</keyword>
<dbReference type="InterPro" id="IPR001138">
    <property type="entry name" value="Zn2Cys6_DnaBD"/>
</dbReference>
<evidence type="ECO:0000256" key="6">
    <source>
        <dbReference type="SAM" id="MobiDB-lite"/>
    </source>
</evidence>
<evidence type="ECO:0000313" key="8">
    <source>
        <dbReference type="EMBL" id="THU83472.1"/>
    </source>
</evidence>
<feature type="compositionally biased region" description="Low complexity" evidence="6">
    <location>
        <begin position="98"/>
        <end position="122"/>
    </location>
</feature>
<dbReference type="GO" id="GO:0005634">
    <property type="term" value="C:nucleus"/>
    <property type="evidence" value="ECO:0007669"/>
    <property type="project" value="UniProtKB-SubCell"/>
</dbReference>
<comment type="subcellular location">
    <subcellularLocation>
        <location evidence="1">Nucleus</location>
    </subcellularLocation>
</comment>
<evidence type="ECO:0000259" key="7">
    <source>
        <dbReference type="PROSITE" id="PS50048"/>
    </source>
</evidence>
<dbReference type="PROSITE" id="PS00463">
    <property type="entry name" value="ZN2_CY6_FUNGAL_1"/>
    <property type="match status" value="1"/>
</dbReference>
<dbReference type="CDD" id="cd00067">
    <property type="entry name" value="GAL4"/>
    <property type="match status" value="1"/>
</dbReference>
<accession>A0A4S8M0D3</accession>
<dbReference type="InterPro" id="IPR007219">
    <property type="entry name" value="XnlR_reg_dom"/>
</dbReference>
<dbReference type="OrthoDB" id="2123952at2759"/>
<evidence type="ECO:0000313" key="10">
    <source>
        <dbReference type="Proteomes" id="UP000297245"/>
    </source>
</evidence>
<dbReference type="CDD" id="cd14725">
    <property type="entry name" value="ZIP_Gal4-like_2"/>
    <property type="match status" value="1"/>
</dbReference>
<protein>
    <recommendedName>
        <fullName evidence="7">Zn(2)-C6 fungal-type domain-containing protein</fullName>
    </recommendedName>
</protein>
<dbReference type="AlphaFoldDB" id="A0A4S8M0D3"/>
<sequence>MANKAASADKVAQGTLQRGKACLRCRKRKMRCDGNKPACQQCTRAKKPEGCEYDDGKGKTRTQILRETITRLEQRIRELEDPEYISPAVVLYDPHLQSESSPSPYGSPGSASISASHSPFPSEETNSPPEQWSHLPPGVPSPTPSPFSTDIFFEEPQSYPTFELEPVLLDIFAPHRHQCGLGISIRHLQDSLSMPPEKQRHPALMKSIYLWACFVSRPKPLSQHEEAFLIQALEAHREGLRTGDKVLDIIQASCLLSMYFLANGRIMEGSYHASAAASLAVQCGLQAGIAPPEPGSYNPAASRENLDLKPLKSGSRDAERVATFWMVYNLDRCWSVALRKPWVILDGEDPWTSINCPWPNDIAEYESGNVQMVASFQTVQMFLQGDVSGVYSMPAIRAKASALYSRAAQLSSKWNPSFKFTNDYPEEIQSLELTISRFIPTILPVLQLNATITMPEEKYTLIVVHTLVQTAIIHLHQRFAQNDAIAYEKCSVAAKAAVEIVKYISDQDYDFLDPIIGPAWTTVAEWLIRELVSIESSWPLGSGAEIRNDIATLLYAMNGLNHRFPLLGKCL</sequence>
<dbReference type="SMART" id="SM00066">
    <property type="entry name" value="GAL4"/>
    <property type="match status" value="1"/>
</dbReference>
<organism evidence="9 10">
    <name type="scientific">Dendrothele bispora (strain CBS 962.96)</name>
    <dbReference type="NCBI Taxonomy" id="1314807"/>
    <lineage>
        <taxon>Eukaryota</taxon>
        <taxon>Fungi</taxon>
        <taxon>Dikarya</taxon>
        <taxon>Basidiomycota</taxon>
        <taxon>Agaricomycotina</taxon>
        <taxon>Agaricomycetes</taxon>
        <taxon>Agaricomycetidae</taxon>
        <taxon>Agaricales</taxon>
        <taxon>Agaricales incertae sedis</taxon>
        <taxon>Dendrothele</taxon>
    </lineage>
</organism>
<evidence type="ECO:0000256" key="2">
    <source>
        <dbReference type="ARBA" id="ARBA00022723"/>
    </source>
</evidence>
<dbReference type="InterPro" id="IPR050815">
    <property type="entry name" value="TF_fung"/>
</dbReference>
<dbReference type="Gene3D" id="4.10.240.10">
    <property type="entry name" value="Zn(2)-C6 fungal-type DNA-binding domain"/>
    <property type="match status" value="1"/>
</dbReference>
<keyword evidence="5" id="KW-0539">Nucleus</keyword>
<reference evidence="9 10" key="1">
    <citation type="journal article" date="2019" name="Nat. Ecol. Evol.">
        <title>Megaphylogeny resolves global patterns of mushroom evolution.</title>
        <authorList>
            <person name="Varga T."/>
            <person name="Krizsan K."/>
            <person name="Foldi C."/>
            <person name="Dima B."/>
            <person name="Sanchez-Garcia M."/>
            <person name="Sanchez-Ramirez S."/>
            <person name="Szollosi G.J."/>
            <person name="Szarkandi J.G."/>
            <person name="Papp V."/>
            <person name="Albert L."/>
            <person name="Andreopoulos W."/>
            <person name="Angelini C."/>
            <person name="Antonin V."/>
            <person name="Barry K.W."/>
            <person name="Bougher N.L."/>
            <person name="Buchanan P."/>
            <person name="Buyck B."/>
            <person name="Bense V."/>
            <person name="Catcheside P."/>
            <person name="Chovatia M."/>
            <person name="Cooper J."/>
            <person name="Damon W."/>
            <person name="Desjardin D."/>
            <person name="Finy P."/>
            <person name="Geml J."/>
            <person name="Haridas S."/>
            <person name="Hughes K."/>
            <person name="Justo A."/>
            <person name="Karasinski D."/>
            <person name="Kautmanova I."/>
            <person name="Kiss B."/>
            <person name="Kocsube S."/>
            <person name="Kotiranta H."/>
            <person name="LaButti K.M."/>
            <person name="Lechner B.E."/>
            <person name="Liimatainen K."/>
            <person name="Lipzen A."/>
            <person name="Lukacs Z."/>
            <person name="Mihaltcheva S."/>
            <person name="Morgado L.N."/>
            <person name="Niskanen T."/>
            <person name="Noordeloos M.E."/>
            <person name="Ohm R.A."/>
            <person name="Ortiz-Santana B."/>
            <person name="Ovrebo C."/>
            <person name="Racz N."/>
            <person name="Riley R."/>
            <person name="Savchenko A."/>
            <person name="Shiryaev A."/>
            <person name="Soop K."/>
            <person name="Spirin V."/>
            <person name="Szebenyi C."/>
            <person name="Tomsovsky M."/>
            <person name="Tulloss R.E."/>
            <person name="Uehling J."/>
            <person name="Grigoriev I.V."/>
            <person name="Vagvolgyi C."/>
            <person name="Papp T."/>
            <person name="Martin F.M."/>
            <person name="Miettinen O."/>
            <person name="Hibbett D.S."/>
            <person name="Nagy L.G."/>
        </authorList>
    </citation>
    <scope>NUCLEOTIDE SEQUENCE [LARGE SCALE GENOMIC DNA]</scope>
    <source>
        <strain evidence="9 10">CBS 962.96</strain>
    </source>
</reference>
<keyword evidence="3" id="KW-0805">Transcription regulation</keyword>